<dbReference type="EMBL" id="BIXY01000038">
    <property type="protein sequence ID" value="GCF09204.1"/>
    <property type="molecule type" value="Genomic_DNA"/>
</dbReference>
<feature type="domain" description="DUF4126" evidence="2">
    <location>
        <begin position="4"/>
        <end position="176"/>
    </location>
</feature>
<evidence type="ECO:0000313" key="4">
    <source>
        <dbReference type="Proteomes" id="UP000322530"/>
    </source>
</evidence>
<keyword evidence="4" id="KW-1185">Reference proteome</keyword>
<dbReference type="Proteomes" id="UP000322530">
    <property type="component" value="Unassembled WGS sequence"/>
</dbReference>
<keyword evidence="1" id="KW-1133">Transmembrane helix</keyword>
<evidence type="ECO:0000259" key="2">
    <source>
        <dbReference type="Pfam" id="PF13548"/>
    </source>
</evidence>
<keyword evidence="1" id="KW-0812">Transmembrane</keyword>
<evidence type="ECO:0000256" key="1">
    <source>
        <dbReference type="SAM" id="Phobius"/>
    </source>
</evidence>
<dbReference type="OrthoDB" id="161516at2"/>
<comment type="caution">
    <text evidence="3">The sequence shown here is derived from an EMBL/GenBank/DDBJ whole genome shotgun (WGS) entry which is preliminary data.</text>
</comment>
<dbReference type="InterPro" id="IPR025196">
    <property type="entry name" value="DUF4126"/>
</dbReference>
<feature type="transmembrane region" description="Helical" evidence="1">
    <location>
        <begin position="40"/>
        <end position="63"/>
    </location>
</feature>
<dbReference type="AlphaFoldDB" id="A0A5A5TE68"/>
<gene>
    <name evidence="3" type="ORF">KDI_27680</name>
</gene>
<feature type="transmembrane region" description="Helical" evidence="1">
    <location>
        <begin position="6"/>
        <end position="28"/>
    </location>
</feature>
<sequence length="208" mass="22364">MDIGTSAGLAFSSGINAYFPLLALAIATRVWPTQVHINPHFVFITQPWFMILMAVLTLADIFADKIPVVDHVWDAIHTVIRPVAGALSAAAAGNATIDSTWLPVTLALGAVLAGVTHTTKAATRVTLTATTGGCLNIALSVGEDIVMLLSVAMAFLLPHVLLIAIILFVIAFLMIVPRIIRRLRRLRQMRHKHNAPTVPLQHGSAGRF</sequence>
<reference evidence="3 4" key="1">
    <citation type="submission" date="2019-01" db="EMBL/GenBank/DDBJ databases">
        <title>Draft genome sequence of Dictyobacter sp. Uno17.</title>
        <authorList>
            <person name="Wang C.M."/>
            <person name="Zheng Y."/>
            <person name="Sakai Y."/>
            <person name="Abe K."/>
            <person name="Yokota A."/>
            <person name="Yabe S."/>
        </authorList>
    </citation>
    <scope>NUCLEOTIDE SEQUENCE [LARGE SCALE GENOMIC DNA]</scope>
    <source>
        <strain evidence="3 4">Uno17</strain>
    </source>
</reference>
<organism evidence="3 4">
    <name type="scientific">Dictyobacter arantiisoli</name>
    <dbReference type="NCBI Taxonomy" id="2014874"/>
    <lineage>
        <taxon>Bacteria</taxon>
        <taxon>Bacillati</taxon>
        <taxon>Chloroflexota</taxon>
        <taxon>Ktedonobacteria</taxon>
        <taxon>Ktedonobacterales</taxon>
        <taxon>Dictyobacteraceae</taxon>
        <taxon>Dictyobacter</taxon>
    </lineage>
</organism>
<dbReference type="RefSeq" id="WP_149402154.1">
    <property type="nucleotide sequence ID" value="NZ_BIXY01000038.1"/>
</dbReference>
<proteinExistence type="predicted"/>
<keyword evidence="1" id="KW-0472">Membrane</keyword>
<evidence type="ECO:0000313" key="3">
    <source>
        <dbReference type="EMBL" id="GCF09204.1"/>
    </source>
</evidence>
<protein>
    <recommendedName>
        <fullName evidence="2">DUF4126 domain-containing protein</fullName>
    </recommendedName>
</protein>
<name>A0A5A5TE68_9CHLR</name>
<accession>A0A5A5TE68</accession>
<dbReference type="Pfam" id="PF13548">
    <property type="entry name" value="DUF4126"/>
    <property type="match status" value="1"/>
</dbReference>
<feature type="transmembrane region" description="Helical" evidence="1">
    <location>
        <begin position="156"/>
        <end position="180"/>
    </location>
</feature>